<name>A0ABW2K2Z3_9BACI</name>
<dbReference type="PANTHER" id="PTHR33932:SF4">
    <property type="entry name" value="NA(+)_H(+) ANTIPORTER SUBUNIT B"/>
    <property type="match status" value="1"/>
</dbReference>
<evidence type="ECO:0000259" key="8">
    <source>
        <dbReference type="Pfam" id="PF04039"/>
    </source>
</evidence>
<dbReference type="Pfam" id="PF04039">
    <property type="entry name" value="MnhB"/>
    <property type="match status" value="1"/>
</dbReference>
<comment type="similarity">
    <text evidence="2">Belongs to the CPA3 antiporters (TC 2.A.63) subunit B family.</text>
</comment>
<dbReference type="RefSeq" id="WP_289214183.1">
    <property type="nucleotide sequence ID" value="NZ_JAPVRC010000001.1"/>
</dbReference>
<evidence type="ECO:0000256" key="6">
    <source>
        <dbReference type="ARBA" id="ARBA00023136"/>
    </source>
</evidence>
<organism evidence="9 10">
    <name type="scientific">Halobacillus campisalis</name>
    <dbReference type="NCBI Taxonomy" id="435909"/>
    <lineage>
        <taxon>Bacteria</taxon>
        <taxon>Bacillati</taxon>
        <taxon>Bacillota</taxon>
        <taxon>Bacilli</taxon>
        <taxon>Bacillales</taxon>
        <taxon>Bacillaceae</taxon>
        <taxon>Halobacillus</taxon>
    </lineage>
</organism>
<keyword evidence="4 7" id="KW-0812">Transmembrane</keyword>
<dbReference type="InterPro" id="IPR007182">
    <property type="entry name" value="MnhB"/>
</dbReference>
<evidence type="ECO:0000313" key="9">
    <source>
        <dbReference type="EMBL" id="MFC7320543.1"/>
    </source>
</evidence>
<keyword evidence="6 7" id="KW-0472">Membrane</keyword>
<comment type="caution">
    <text evidence="9">The sequence shown here is derived from an EMBL/GenBank/DDBJ whole genome shotgun (WGS) entry which is preliminary data.</text>
</comment>
<sequence>MRGTNDLILRTTTAFIAFILLGFSVYLFFAGHNKPGGGFIGGLMASAALILMYMAYGHEAMGKVIRVNFLYMVFTGLLIAVATGIGSFVFGAPFLTQNFGYFQLPILGRTELATALLFDLGVYLTVIGVTMTIILTVAKDRAEVNKANA</sequence>
<dbReference type="Proteomes" id="UP001596494">
    <property type="component" value="Unassembled WGS sequence"/>
</dbReference>
<dbReference type="NCBIfam" id="NF009223">
    <property type="entry name" value="PRK12573.1"/>
    <property type="match status" value="1"/>
</dbReference>
<dbReference type="InterPro" id="IPR050622">
    <property type="entry name" value="CPA3_antiporter_subunitB"/>
</dbReference>
<feature type="transmembrane region" description="Helical" evidence="7">
    <location>
        <begin position="7"/>
        <end position="29"/>
    </location>
</feature>
<keyword evidence="5 7" id="KW-1133">Transmembrane helix</keyword>
<dbReference type="PANTHER" id="PTHR33932">
    <property type="entry name" value="NA(+)/H(+) ANTIPORTER SUBUNIT B"/>
    <property type="match status" value="1"/>
</dbReference>
<evidence type="ECO:0000256" key="1">
    <source>
        <dbReference type="ARBA" id="ARBA00004651"/>
    </source>
</evidence>
<feature type="transmembrane region" description="Helical" evidence="7">
    <location>
        <begin position="68"/>
        <end position="95"/>
    </location>
</feature>
<reference evidence="10" key="1">
    <citation type="journal article" date="2019" name="Int. J. Syst. Evol. Microbiol.">
        <title>The Global Catalogue of Microorganisms (GCM) 10K type strain sequencing project: providing services to taxonomists for standard genome sequencing and annotation.</title>
        <authorList>
            <consortium name="The Broad Institute Genomics Platform"/>
            <consortium name="The Broad Institute Genome Sequencing Center for Infectious Disease"/>
            <person name="Wu L."/>
            <person name="Ma J."/>
        </authorList>
    </citation>
    <scope>NUCLEOTIDE SEQUENCE [LARGE SCALE GENOMIC DNA]</scope>
    <source>
        <strain evidence="10">CCUG 73951</strain>
    </source>
</reference>
<evidence type="ECO:0000256" key="7">
    <source>
        <dbReference type="SAM" id="Phobius"/>
    </source>
</evidence>
<evidence type="ECO:0000256" key="3">
    <source>
        <dbReference type="ARBA" id="ARBA00022475"/>
    </source>
</evidence>
<feature type="domain" description="Na+/H+ antiporter MnhB subunit-related protein" evidence="8">
    <location>
        <begin position="8"/>
        <end position="132"/>
    </location>
</feature>
<evidence type="ECO:0000313" key="10">
    <source>
        <dbReference type="Proteomes" id="UP001596494"/>
    </source>
</evidence>
<keyword evidence="10" id="KW-1185">Reference proteome</keyword>
<keyword evidence="3" id="KW-1003">Cell membrane</keyword>
<evidence type="ECO:0000256" key="5">
    <source>
        <dbReference type="ARBA" id="ARBA00022989"/>
    </source>
</evidence>
<feature type="transmembrane region" description="Helical" evidence="7">
    <location>
        <begin position="35"/>
        <end position="56"/>
    </location>
</feature>
<proteinExistence type="inferred from homology"/>
<feature type="transmembrane region" description="Helical" evidence="7">
    <location>
        <begin position="115"/>
        <end position="138"/>
    </location>
</feature>
<evidence type="ECO:0000256" key="4">
    <source>
        <dbReference type="ARBA" id="ARBA00022692"/>
    </source>
</evidence>
<comment type="subcellular location">
    <subcellularLocation>
        <location evidence="1">Cell membrane</location>
        <topology evidence="1">Multi-pass membrane protein</topology>
    </subcellularLocation>
</comment>
<accession>A0ABW2K2Z3</accession>
<evidence type="ECO:0000256" key="2">
    <source>
        <dbReference type="ARBA" id="ARBA00009425"/>
    </source>
</evidence>
<protein>
    <submittedName>
        <fullName evidence="9">Na(+)/H(+) antiporter subunit B</fullName>
    </submittedName>
</protein>
<dbReference type="EMBL" id="JBHTBY010000006">
    <property type="protein sequence ID" value="MFC7320543.1"/>
    <property type="molecule type" value="Genomic_DNA"/>
</dbReference>
<gene>
    <name evidence="9" type="ORF">ACFQMN_06585</name>
</gene>